<dbReference type="AlphaFoldDB" id="A0A915Z9V8"/>
<dbReference type="Proteomes" id="UP000684084">
    <property type="component" value="Unassembled WGS sequence"/>
</dbReference>
<evidence type="ECO:0000313" key="2">
    <source>
        <dbReference type="Proteomes" id="UP000684084"/>
    </source>
</evidence>
<comment type="caution">
    <text evidence="1">The sequence shown here is derived from an EMBL/GenBank/DDBJ whole genome shotgun (WGS) entry which is preliminary data.</text>
</comment>
<dbReference type="OrthoDB" id="2316832at2759"/>
<dbReference type="EMBL" id="CAGKOT010000023">
    <property type="protein sequence ID" value="CAB5366975.1"/>
    <property type="molecule type" value="Genomic_DNA"/>
</dbReference>
<name>A0A915Z9V8_9GLOM</name>
<sequence>MRLELIKSIKFCPKYHPGAIYNSRELNNLITIPHYVTKECDFDMNSIKFSSKINSTVQNSLIYVSKISRKRNFEELEIEIQTNGIQNQKRIRVEA</sequence>
<protein>
    <submittedName>
        <fullName evidence="1">Uncharacterized protein</fullName>
    </submittedName>
</protein>
<accession>A0A915Z9V8</accession>
<proteinExistence type="predicted"/>
<reference evidence="1" key="1">
    <citation type="submission" date="2020-05" db="EMBL/GenBank/DDBJ databases">
        <authorList>
            <person name="Rincon C."/>
            <person name="Sanders R I."/>
            <person name="Robbins C."/>
            <person name="Chaturvedi A."/>
        </authorList>
    </citation>
    <scope>NUCLEOTIDE SEQUENCE</scope>
    <source>
        <strain evidence="1">CHB12</strain>
    </source>
</reference>
<organism evidence="1 2">
    <name type="scientific">Rhizophagus irregularis</name>
    <dbReference type="NCBI Taxonomy" id="588596"/>
    <lineage>
        <taxon>Eukaryota</taxon>
        <taxon>Fungi</taxon>
        <taxon>Fungi incertae sedis</taxon>
        <taxon>Mucoromycota</taxon>
        <taxon>Glomeromycotina</taxon>
        <taxon>Glomeromycetes</taxon>
        <taxon>Glomerales</taxon>
        <taxon>Glomeraceae</taxon>
        <taxon>Rhizophagus</taxon>
    </lineage>
</organism>
<evidence type="ECO:0000313" key="1">
    <source>
        <dbReference type="EMBL" id="CAB5366975.1"/>
    </source>
</evidence>
<gene>
    <name evidence="1" type="ORF">CHRIB12_LOCUS11088</name>
</gene>